<name>A0AAV6JN96_9ERIC</name>
<feature type="chain" id="PRO_5043798204" description="Secreted protein" evidence="1">
    <location>
        <begin position="18"/>
        <end position="72"/>
    </location>
</feature>
<protein>
    <recommendedName>
        <fullName evidence="4">Secreted protein</fullName>
    </recommendedName>
</protein>
<evidence type="ECO:0000313" key="3">
    <source>
        <dbReference type="Proteomes" id="UP000823749"/>
    </source>
</evidence>
<proteinExistence type="predicted"/>
<gene>
    <name evidence="2" type="ORF">RHGRI_015731</name>
</gene>
<evidence type="ECO:0000256" key="1">
    <source>
        <dbReference type="SAM" id="SignalP"/>
    </source>
</evidence>
<comment type="caution">
    <text evidence="2">The sequence shown here is derived from an EMBL/GenBank/DDBJ whole genome shotgun (WGS) entry which is preliminary data.</text>
</comment>
<dbReference type="EMBL" id="JACTNZ010000006">
    <property type="protein sequence ID" value="KAG5542706.1"/>
    <property type="molecule type" value="Genomic_DNA"/>
</dbReference>
<dbReference type="Proteomes" id="UP000823749">
    <property type="component" value="Chromosome 6"/>
</dbReference>
<feature type="signal peptide" evidence="1">
    <location>
        <begin position="1"/>
        <end position="17"/>
    </location>
</feature>
<dbReference type="AlphaFoldDB" id="A0AAV6JN96"/>
<keyword evidence="1" id="KW-0732">Signal</keyword>
<organism evidence="2 3">
    <name type="scientific">Rhododendron griersonianum</name>
    <dbReference type="NCBI Taxonomy" id="479676"/>
    <lineage>
        <taxon>Eukaryota</taxon>
        <taxon>Viridiplantae</taxon>
        <taxon>Streptophyta</taxon>
        <taxon>Embryophyta</taxon>
        <taxon>Tracheophyta</taxon>
        <taxon>Spermatophyta</taxon>
        <taxon>Magnoliopsida</taxon>
        <taxon>eudicotyledons</taxon>
        <taxon>Gunneridae</taxon>
        <taxon>Pentapetalae</taxon>
        <taxon>asterids</taxon>
        <taxon>Ericales</taxon>
        <taxon>Ericaceae</taxon>
        <taxon>Ericoideae</taxon>
        <taxon>Rhodoreae</taxon>
        <taxon>Rhododendron</taxon>
    </lineage>
</organism>
<keyword evidence="3" id="KW-1185">Reference proteome</keyword>
<evidence type="ECO:0008006" key="4">
    <source>
        <dbReference type="Google" id="ProtNLM"/>
    </source>
</evidence>
<sequence length="72" mass="7692">MLFCLSLIAGILKIAAGLRGSVTHSHAHQRSHVSESLQMVEKGTMEDAGCSSVIIVNLETCVLPVVQMTGRE</sequence>
<evidence type="ECO:0000313" key="2">
    <source>
        <dbReference type="EMBL" id="KAG5542706.1"/>
    </source>
</evidence>
<accession>A0AAV6JN96</accession>
<reference evidence="2 3" key="1">
    <citation type="submission" date="2020-08" db="EMBL/GenBank/DDBJ databases">
        <title>Plant Genome Project.</title>
        <authorList>
            <person name="Zhang R.-G."/>
        </authorList>
    </citation>
    <scope>NUCLEOTIDE SEQUENCE [LARGE SCALE GENOMIC DNA]</scope>
    <source>
        <strain evidence="2">WSP0</strain>
        <tissue evidence="2">Leaf</tissue>
    </source>
</reference>